<reference evidence="2" key="1">
    <citation type="submission" date="2022-05" db="EMBL/GenBank/DDBJ databases">
        <authorList>
            <person name="Jo J.-H."/>
            <person name="Im W.-T."/>
        </authorList>
    </citation>
    <scope>NUCLEOTIDE SEQUENCE</scope>
    <source>
        <strain evidence="2">SE158</strain>
    </source>
</reference>
<keyword evidence="3" id="KW-1185">Reference proteome</keyword>
<sequence length="323" mass="36135">MDNITHSLAGWALGQAGLKTRSRKGLAALILGANMPDIDVFFGNAPWDPLAIHRGFTHGLVGGVLFLPPVLAGLLWLLDRWQLGRGTAFKSGLPMHFGWLVALAYLGALTHPLLDLLTTYSIQLFSPLSRSWYHADGLFIIDVWIWLVLGGAIFWSKRREKKRRPWRRIPQIAIAIVIAYIGANLLITERADSAVRALRPQAQSIFASPPPFWSWRRDIVWREDHCYGRARYDLFGQGFTASKACEPTNMADPLVRFAVRTDPSLAKFLKWSILPQADVTRGKCLARVTIGDARYGEGKRSRLAREAVIAIPGACLDNSRRRS</sequence>
<feature type="transmembrane region" description="Helical" evidence="1">
    <location>
        <begin position="137"/>
        <end position="156"/>
    </location>
</feature>
<organism evidence="2 3">
    <name type="scientific">Sphingomonas alba</name>
    <dbReference type="NCBI Taxonomy" id="2908208"/>
    <lineage>
        <taxon>Bacteria</taxon>
        <taxon>Pseudomonadati</taxon>
        <taxon>Pseudomonadota</taxon>
        <taxon>Alphaproteobacteria</taxon>
        <taxon>Sphingomonadales</taxon>
        <taxon>Sphingomonadaceae</taxon>
        <taxon>Sphingomonas</taxon>
    </lineage>
</organism>
<feature type="transmembrane region" description="Helical" evidence="1">
    <location>
        <begin position="168"/>
        <end position="187"/>
    </location>
</feature>
<evidence type="ECO:0000313" key="3">
    <source>
        <dbReference type="Proteomes" id="UP001165363"/>
    </source>
</evidence>
<dbReference type="Proteomes" id="UP001165363">
    <property type="component" value="Unassembled WGS sequence"/>
</dbReference>
<dbReference type="PANTHER" id="PTHR40031:SF1">
    <property type="entry name" value="MEMBRANE-BOUND METAL-DEPENDENT HYDROLASE"/>
    <property type="match status" value="1"/>
</dbReference>
<dbReference type="PANTHER" id="PTHR40031">
    <property type="entry name" value="HYPOTHETICAL MEMBRANE SPANNING PROTEIN"/>
    <property type="match status" value="1"/>
</dbReference>
<dbReference type="Pfam" id="PF04307">
    <property type="entry name" value="YdjM"/>
    <property type="match status" value="1"/>
</dbReference>
<evidence type="ECO:0000313" key="2">
    <source>
        <dbReference type="EMBL" id="MCL6684338.1"/>
    </source>
</evidence>
<evidence type="ECO:0000256" key="1">
    <source>
        <dbReference type="SAM" id="Phobius"/>
    </source>
</evidence>
<keyword evidence="1" id="KW-0472">Membrane</keyword>
<keyword evidence="1" id="KW-0812">Transmembrane</keyword>
<dbReference type="GO" id="GO:0016787">
    <property type="term" value="F:hydrolase activity"/>
    <property type="evidence" value="ECO:0007669"/>
    <property type="project" value="UniProtKB-KW"/>
</dbReference>
<keyword evidence="2" id="KW-0378">Hydrolase</keyword>
<comment type="caution">
    <text evidence="2">The sequence shown here is derived from an EMBL/GenBank/DDBJ whole genome shotgun (WGS) entry which is preliminary data.</text>
</comment>
<feature type="transmembrane region" description="Helical" evidence="1">
    <location>
        <begin position="56"/>
        <end position="77"/>
    </location>
</feature>
<name>A0ABT0RNX5_9SPHN</name>
<dbReference type="InterPro" id="IPR053170">
    <property type="entry name" value="Transcription_regulator"/>
</dbReference>
<dbReference type="RefSeq" id="WP_249848754.1">
    <property type="nucleotide sequence ID" value="NZ_JAMGBD010000002.1"/>
</dbReference>
<gene>
    <name evidence="2" type="ORF">LZ536_10555</name>
</gene>
<proteinExistence type="predicted"/>
<feature type="transmembrane region" description="Helical" evidence="1">
    <location>
        <begin position="97"/>
        <end position="117"/>
    </location>
</feature>
<dbReference type="EMBL" id="JAMGBD010000002">
    <property type="protein sequence ID" value="MCL6684338.1"/>
    <property type="molecule type" value="Genomic_DNA"/>
</dbReference>
<protein>
    <submittedName>
        <fullName evidence="2">Metal-dependent hydrolase</fullName>
    </submittedName>
</protein>
<keyword evidence="1" id="KW-1133">Transmembrane helix</keyword>
<dbReference type="InterPro" id="IPR007404">
    <property type="entry name" value="YdjM-like"/>
</dbReference>
<accession>A0ABT0RNX5</accession>